<proteinExistence type="predicted"/>
<name>A0A5N5ICA7_9ROSA</name>
<keyword evidence="2" id="KW-1185">Reference proteome</keyword>
<gene>
    <name evidence="1" type="ORF">D8674_026686</name>
</gene>
<dbReference type="GO" id="GO:0003677">
    <property type="term" value="F:DNA binding"/>
    <property type="evidence" value="ECO:0007669"/>
    <property type="project" value="UniProtKB-KW"/>
</dbReference>
<evidence type="ECO:0000313" key="2">
    <source>
        <dbReference type="Proteomes" id="UP000327157"/>
    </source>
</evidence>
<protein>
    <submittedName>
        <fullName evidence="1">Replication protein A 70 kDa DNA-binding subunit C-like</fullName>
    </submittedName>
</protein>
<dbReference type="EMBL" id="SMOL01000004">
    <property type="protein sequence ID" value="KAB2636152.1"/>
    <property type="molecule type" value="Genomic_DNA"/>
</dbReference>
<reference evidence="1 2" key="1">
    <citation type="submission" date="2019-09" db="EMBL/GenBank/DDBJ databases">
        <authorList>
            <person name="Ou C."/>
        </authorList>
    </citation>
    <scope>NUCLEOTIDE SEQUENCE [LARGE SCALE GENOMIC DNA]</scope>
    <source>
        <strain evidence="1">S2</strain>
        <tissue evidence="1">Leaf</tissue>
    </source>
</reference>
<keyword evidence="1" id="KW-0238">DNA-binding</keyword>
<evidence type="ECO:0000313" key="1">
    <source>
        <dbReference type="EMBL" id="KAB2636152.1"/>
    </source>
</evidence>
<dbReference type="Proteomes" id="UP000327157">
    <property type="component" value="Chromosome 5"/>
</dbReference>
<sequence length="182" mass="20425">MLPPSNQANEADIVQTGKKVIIEELGSLHPDLNKNDTFLCKVSIKRYNTRYEWWYKMFLVLEDEMNEINALIIGKSGEKVGMACTDLVFNQRLADQKQLPNLSIQPTTPQSISREIAISSTTISSSTAPIETTGESHKRKGELISEADVQDFDQVPIKLLKKKKQFSLTSSKTDPAAQKKKN</sequence>
<organism evidence="1 2">
    <name type="scientific">Pyrus ussuriensis x Pyrus communis</name>
    <dbReference type="NCBI Taxonomy" id="2448454"/>
    <lineage>
        <taxon>Eukaryota</taxon>
        <taxon>Viridiplantae</taxon>
        <taxon>Streptophyta</taxon>
        <taxon>Embryophyta</taxon>
        <taxon>Tracheophyta</taxon>
        <taxon>Spermatophyta</taxon>
        <taxon>Magnoliopsida</taxon>
        <taxon>eudicotyledons</taxon>
        <taxon>Gunneridae</taxon>
        <taxon>Pentapetalae</taxon>
        <taxon>rosids</taxon>
        <taxon>fabids</taxon>
        <taxon>Rosales</taxon>
        <taxon>Rosaceae</taxon>
        <taxon>Amygdaloideae</taxon>
        <taxon>Maleae</taxon>
        <taxon>Pyrus</taxon>
    </lineage>
</organism>
<reference evidence="2" key="2">
    <citation type="submission" date="2019-10" db="EMBL/GenBank/DDBJ databases">
        <title>A de novo genome assembly of a pear dwarfing rootstock.</title>
        <authorList>
            <person name="Wang F."/>
            <person name="Wang J."/>
            <person name="Li S."/>
            <person name="Zhang Y."/>
            <person name="Fang M."/>
            <person name="Ma L."/>
            <person name="Zhao Y."/>
            <person name="Jiang S."/>
        </authorList>
    </citation>
    <scope>NUCLEOTIDE SEQUENCE [LARGE SCALE GENOMIC DNA]</scope>
</reference>
<comment type="caution">
    <text evidence="1">The sequence shown here is derived from an EMBL/GenBank/DDBJ whole genome shotgun (WGS) entry which is preliminary data.</text>
</comment>
<dbReference type="AlphaFoldDB" id="A0A5N5ICA7"/>
<reference evidence="1 2" key="3">
    <citation type="submission" date="2019-11" db="EMBL/GenBank/DDBJ databases">
        <title>A de novo genome assembly of a pear dwarfing rootstock.</title>
        <authorList>
            <person name="Wang F."/>
            <person name="Wang J."/>
            <person name="Li S."/>
            <person name="Zhang Y."/>
            <person name="Fang M."/>
            <person name="Ma L."/>
            <person name="Zhao Y."/>
            <person name="Jiang S."/>
        </authorList>
    </citation>
    <scope>NUCLEOTIDE SEQUENCE [LARGE SCALE GENOMIC DNA]</scope>
    <source>
        <strain evidence="1">S2</strain>
        <tissue evidence="1">Leaf</tissue>
    </source>
</reference>
<accession>A0A5N5ICA7</accession>